<name>A0A0W0I5D1_PSEFL</name>
<comment type="caution">
    <text evidence="1">The sequence shown here is derived from an EMBL/GenBank/DDBJ whole genome shotgun (WGS) entry which is preliminary data.</text>
</comment>
<gene>
    <name evidence="1" type="ORF">AO063_00910</name>
</gene>
<proteinExistence type="predicted"/>
<organism evidence="1 2">
    <name type="scientific">Pseudomonas fluorescens ICMP 11288</name>
    <dbReference type="NCBI Taxonomy" id="1198309"/>
    <lineage>
        <taxon>Bacteria</taxon>
        <taxon>Pseudomonadati</taxon>
        <taxon>Pseudomonadota</taxon>
        <taxon>Gammaproteobacteria</taxon>
        <taxon>Pseudomonadales</taxon>
        <taxon>Pseudomonadaceae</taxon>
        <taxon>Pseudomonas</taxon>
    </lineage>
</organism>
<protein>
    <submittedName>
        <fullName evidence="1">Uncharacterized protein</fullName>
    </submittedName>
</protein>
<dbReference type="Proteomes" id="UP000054197">
    <property type="component" value="Unassembled WGS sequence"/>
</dbReference>
<evidence type="ECO:0000313" key="1">
    <source>
        <dbReference type="EMBL" id="KTB68299.1"/>
    </source>
</evidence>
<dbReference type="AlphaFoldDB" id="A0A0W0I5D1"/>
<sequence length="78" mass="8903">MIEFPCTCTTLVVFKRSLFLGIAIRLSVLSSQTRALFRATLNLVLTIYIHQAVVGLMTNTKGVIERCIKMFIFYNSWV</sequence>
<reference evidence="1 2" key="1">
    <citation type="submission" date="2015-09" db="EMBL/GenBank/DDBJ databases">
        <title>Genome sequence of ICMP 11288.</title>
        <authorList>
            <person name="Visnovsky S."/>
            <person name="Lu A."/>
            <person name="Panda P."/>
            <person name="Pitman A."/>
        </authorList>
    </citation>
    <scope>NUCLEOTIDE SEQUENCE [LARGE SCALE GENOMIC DNA]</scope>
    <source>
        <strain evidence="1 2">ICMP 11288</strain>
    </source>
</reference>
<dbReference type="EMBL" id="LKEF01000002">
    <property type="protein sequence ID" value="KTB68299.1"/>
    <property type="molecule type" value="Genomic_DNA"/>
</dbReference>
<accession>A0A0W0I5D1</accession>
<evidence type="ECO:0000313" key="2">
    <source>
        <dbReference type="Proteomes" id="UP000054197"/>
    </source>
</evidence>